<sequence>MSSLKELQDLIQEKYGIPPSELDPQASMREKGLDSLALAEFIFEIEDKFGIEVPDDNPNIDTLAELAALVDQVRAAKVA</sequence>
<dbReference type="EMBL" id="RCZI01000001">
    <property type="protein sequence ID" value="TPG30634.1"/>
    <property type="molecule type" value="Genomic_DNA"/>
</dbReference>
<name>A0A502DZV9_9BURK</name>
<dbReference type="AlphaFoldDB" id="A0A502DZV9"/>
<dbReference type="Pfam" id="PF00550">
    <property type="entry name" value="PP-binding"/>
    <property type="match status" value="1"/>
</dbReference>
<dbReference type="InterPro" id="IPR036736">
    <property type="entry name" value="ACP-like_sf"/>
</dbReference>
<gene>
    <name evidence="2" type="ORF">EAH82_03975</name>
</gene>
<feature type="domain" description="Carrier" evidence="1">
    <location>
        <begin position="1"/>
        <end position="77"/>
    </location>
</feature>
<evidence type="ECO:0000313" key="2">
    <source>
        <dbReference type="EMBL" id="TPG30634.1"/>
    </source>
</evidence>
<dbReference type="RefSeq" id="WP_140838769.1">
    <property type="nucleotide sequence ID" value="NZ_RCZI01000001.1"/>
</dbReference>
<dbReference type="Proteomes" id="UP000319212">
    <property type="component" value="Unassembled WGS sequence"/>
</dbReference>
<protein>
    <submittedName>
        <fullName evidence="2">Acyl carrier protein</fullName>
    </submittedName>
</protein>
<dbReference type="InterPro" id="IPR009081">
    <property type="entry name" value="PP-bd_ACP"/>
</dbReference>
<dbReference type="SUPFAM" id="SSF47336">
    <property type="entry name" value="ACP-like"/>
    <property type="match status" value="1"/>
</dbReference>
<evidence type="ECO:0000259" key="1">
    <source>
        <dbReference type="PROSITE" id="PS50075"/>
    </source>
</evidence>
<proteinExistence type="predicted"/>
<dbReference type="Gene3D" id="1.10.1200.10">
    <property type="entry name" value="ACP-like"/>
    <property type="match status" value="1"/>
</dbReference>
<dbReference type="OrthoDB" id="7063706at2"/>
<comment type="caution">
    <text evidence="2">The sequence shown here is derived from an EMBL/GenBank/DDBJ whole genome shotgun (WGS) entry which is preliminary data.</text>
</comment>
<accession>A0A502DZV9</accession>
<organism evidence="2 3">
    <name type="scientific">Variovorax guangxiensis</name>
    <dbReference type="NCBI Taxonomy" id="1775474"/>
    <lineage>
        <taxon>Bacteria</taxon>
        <taxon>Pseudomonadati</taxon>
        <taxon>Pseudomonadota</taxon>
        <taxon>Betaproteobacteria</taxon>
        <taxon>Burkholderiales</taxon>
        <taxon>Comamonadaceae</taxon>
        <taxon>Variovorax</taxon>
    </lineage>
</organism>
<dbReference type="PROSITE" id="PS50075">
    <property type="entry name" value="CARRIER"/>
    <property type="match status" value="1"/>
</dbReference>
<evidence type="ECO:0000313" key="3">
    <source>
        <dbReference type="Proteomes" id="UP000319212"/>
    </source>
</evidence>
<reference evidence="2 3" key="1">
    <citation type="journal article" date="2019" name="Environ. Microbiol.">
        <title>Species interactions and distinct microbial communities in high Arctic permafrost affected cryosols are associated with the CH4 and CO2 gas fluxes.</title>
        <authorList>
            <person name="Altshuler I."/>
            <person name="Hamel J."/>
            <person name="Turney S."/>
            <person name="Magnuson E."/>
            <person name="Levesque R."/>
            <person name="Greer C."/>
            <person name="Whyte L.G."/>
        </authorList>
    </citation>
    <scope>NUCLEOTIDE SEQUENCE [LARGE SCALE GENOMIC DNA]</scope>
    <source>
        <strain evidence="2 3">S06.C</strain>
    </source>
</reference>